<organism evidence="2 3">
    <name type="scientific">Acorus gramineus</name>
    <name type="common">Dwarf sweet flag</name>
    <dbReference type="NCBI Taxonomy" id="55184"/>
    <lineage>
        <taxon>Eukaryota</taxon>
        <taxon>Viridiplantae</taxon>
        <taxon>Streptophyta</taxon>
        <taxon>Embryophyta</taxon>
        <taxon>Tracheophyta</taxon>
        <taxon>Spermatophyta</taxon>
        <taxon>Magnoliopsida</taxon>
        <taxon>Liliopsida</taxon>
        <taxon>Acoraceae</taxon>
        <taxon>Acorus</taxon>
    </lineage>
</organism>
<evidence type="ECO:0000259" key="1">
    <source>
        <dbReference type="PROSITE" id="PS51005"/>
    </source>
</evidence>
<dbReference type="GO" id="GO:0006355">
    <property type="term" value="P:regulation of DNA-templated transcription"/>
    <property type="evidence" value="ECO:0007669"/>
    <property type="project" value="InterPro"/>
</dbReference>
<keyword evidence="3" id="KW-1185">Reference proteome</keyword>
<gene>
    <name evidence="2" type="ORF">QJS04_geneDACA019492</name>
</gene>
<dbReference type="Proteomes" id="UP001179952">
    <property type="component" value="Unassembled WGS sequence"/>
</dbReference>
<comment type="caution">
    <text evidence="2">The sequence shown here is derived from an EMBL/GenBank/DDBJ whole genome shotgun (WGS) entry which is preliminary data.</text>
</comment>
<dbReference type="AlphaFoldDB" id="A0AAV9A8N3"/>
<feature type="domain" description="NAC" evidence="1">
    <location>
        <begin position="1"/>
        <end position="38"/>
    </location>
</feature>
<proteinExistence type="predicted"/>
<dbReference type="InterPro" id="IPR003441">
    <property type="entry name" value="NAC-dom"/>
</dbReference>
<evidence type="ECO:0000313" key="3">
    <source>
        <dbReference type="Proteomes" id="UP001179952"/>
    </source>
</evidence>
<protein>
    <submittedName>
        <fullName evidence="2">Protein FEZ</fullName>
    </submittedName>
</protein>
<accession>A0AAV9A8N3</accession>
<dbReference type="PROSITE" id="PS51005">
    <property type="entry name" value="NAC"/>
    <property type="match status" value="1"/>
</dbReference>
<reference evidence="2" key="2">
    <citation type="submission" date="2023-06" db="EMBL/GenBank/DDBJ databases">
        <authorList>
            <person name="Ma L."/>
            <person name="Liu K.-W."/>
            <person name="Li Z."/>
            <person name="Hsiao Y.-Y."/>
            <person name="Qi Y."/>
            <person name="Fu T."/>
            <person name="Tang G."/>
            <person name="Zhang D."/>
            <person name="Sun W.-H."/>
            <person name="Liu D.-K."/>
            <person name="Li Y."/>
            <person name="Chen G.-Z."/>
            <person name="Liu X.-D."/>
            <person name="Liao X.-Y."/>
            <person name="Jiang Y.-T."/>
            <person name="Yu X."/>
            <person name="Hao Y."/>
            <person name="Huang J."/>
            <person name="Zhao X.-W."/>
            <person name="Ke S."/>
            <person name="Chen Y.-Y."/>
            <person name="Wu W.-L."/>
            <person name="Hsu J.-L."/>
            <person name="Lin Y.-F."/>
            <person name="Huang M.-D."/>
            <person name="Li C.-Y."/>
            <person name="Huang L."/>
            <person name="Wang Z.-W."/>
            <person name="Zhao X."/>
            <person name="Zhong W.-Y."/>
            <person name="Peng D.-H."/>
            <person name="Ahmad S."/>
            <person name="Lan S."/>
            <person name="Zhang J.-S."/>
            <person name="Tsai W.-C."/>
            <person name="Van De Peer Y."/>
            <person name="Liu Z.-J."/>
        </authorList>
    </citation>
    <scope>NUCLEOTIDE SEQUENCE</scope>
    <source>
        <strain evidence="2">SCP</strain>
        <tissue evidence="2">Leaves</tissue>
    </source>
</reference>
<reference evidence="2" key="1">
    <citation type="journal article" date="2023" name="Nat. Commun.">
        <title>Diploid and tetraploid genomes of Acorus and the evolution of monocots.</title>
        <authorList>
            <person name="Ma L."/>
            <person name="Liu K.W."/>
            <person name="Li Z."/>
            <person name="Hsiao Y.Y."/>
            <person name="Qi Y."/>
            <person name="Fu T."/>
            <person name="Tang G.D."/>
            <person name="Zhang D."/>
            <person name="Sun W.H."/>
            <person name="Liu D.K."/>
            <person name="Li Y."/>
            <person name="Chen G.Z."/>
            <person name="Liu X.D."/>
            <person name="Liao X.Y."/>
            <person name="Jiang Y.T."/>
            <person name="Yu X."/>
            <person name="Hao Y."/>
            <person name="Huang J."/>
            <person name="Zhao X.W."/>
            <person name="Ke S."/>
            <person name="Chen Y.Y."/>
            <person name="Wu W.L."/>
            <person name="Hsu J.L."/>
            <person name="Lin Y.F."/>
            <person name="Huang M.D."/>
            <person name="Li C.Y."/>
            <person name="Huang L."/>
            <person name="Wang Z.W."/>
            <person name="Zhao X."/>
            <person name="Zhong W.Y."/>
            <person name="Peng D.H."/>
            <person name="Ahmad S."/>
            <person name="Lan S."/>
            <person name="Zhang J.S."/>
            <person name="Tsai W.C."/>
            <person name="Van de Peer Y."/>
            <person name="Liu Z.J."/>
        </authorList>
    </citation>
    <scope>NUCLEOTIDE SEQUENCE</scope>
    <source>
        <strain evidence="2">SCP</strain>
    </source>
</reference>
<sequence>MMHEFRLPSLTDHSLPKRPIDKTIPANDAWAICRIFKKTNSMAQRALSQSWVSQLPETTTDPDAFSYNPNRTQFTSENNISCIQFSHPTSVMNFPPIQIPPYKPMNLSVNKLPQLPIHTEIPGPAYMFSSAFEAPMLMNLSPAINGDANRPTTSTDFGLQQQFGLPRQEMNTELGGGDGGDHQMGNSRPLDFPFGLSANLLWESPHCVQSEMSTTSLSTNKCYTD</sequence>
<name>A0AAV9A8N3_ACOGR</name>
<dbReference type="GO" id="GO:0003677">
    <property type="term" value="F:DNA binding"/>
    <property type="evidence" value="ECO:0007669"/>
    <property type="project" value="InterPro"/>
</dbReference>
<evidence type="ECO:0000313" key="2">
    <source>
        <dbReference type="EMBL" id="KAK1260638.1"/>
    </source>
</evidence>
<dbReference type="EMBL" id="JAUJYN010000011">
    <property type="protein sequence ID" value="KAK1260638.1"/>
    <property type="molecule type" value="Genomic_DNA"/>
</dbReference>